<evidence type="ECO:0000256" key="7">
    <source>
        <dbReference type="ARBA" id="ARBA00022843"/>
    </source>
</evidence>
<evidence type="ECO:0000256" key="1">
    <source>
        <dbReference type="ARBA" id="ARBA00004123"/>
    </source>
</evidence>
<evidence type="ECO:0000256" key="5">
    <source>
        <dbReference type="ARBA" id="ARBA00022771"/>
    </source>
</evidence>
<reference evidence="12 13" key="1">
    <citation type="submission" date="2020-10" db="EMBL/GenBank/DDBJ databases">
        <title>Pygocentrus nattereri (red-bellied piranha) genome, fPygNat1, primary haplotype.</title>
        <authorList>
            <person name="Myers G."/>
            <person name="Meyer A."/>
            <person name="Karagic N."/>
            <person name="Pippel M."/>
            <person name="Winkler S."/>
            <person name="Tracey A."/>
            <person name="Wood J."/>
            <person name="Formenti G."/>
            <person name="Howe K."/>
            <person name="Fedrigo O."/>
            <person name="Jarvis E.D."/>
        </authorList>
    </citation>
    <scope>NUCLEOTIDE SEQUENCE [LARGE SCALE GENOMIC DNA]</scope>
</reference>
<evidence type="ECO:0000256" key="3">
    <source>
        <dbReference type="ARBA" id="ARBA00022553"/>
    </source>
</evidence>
<dbReference type="SMART" id="SM00249">
    <property type="entry name" value="PHD"/>
    <property type="match status" value="1"/>
</dbReference>
<dbReference type="InterPro" id="IPR001965">
    <property type="entry name" value="Znf_PHD"/>
</dbReference>
<dbReference type="PROSITE" id="PS51805">
    <property type="entry name" value="EPHD"/>
    <property type="match status" value="1"/>
</dbReference>
<protein>
    <recommendedName>
        <fullName evidence="11">PHD-type domain-containing protein</fullName>
    </recommendedName>
</protein>
<keyword evidence="6" id="KW-0862">Zinc</keyword>
<keyword evidence="8" id="KW-0010">Activator</keyword>
<keyword evidence="4" id="KW-0479">Metal-binding</keyword>
<accession>A0AAR2IT02</accession>
<organism evidence="12 13">
    <name type="scientific">Pygocentrus nattereri</name>
    <name type="common">Red-bellied piranha</name>
    <dbReference type="NCBI Taxonomy" id="42514"/>
    <lineage>
        <taxon>Eukaryota</taxon>
        <taxon>Metazoa</taxon>
        <taxon>Chordata</taxon>
        <taxon>Craniata</taxon>
        <taxon>Vertebrata</taxon>
        <taxon>Euteleostomi</taxon>
        <taxon>Actinopterygii</taxon>
        <taxon>Neopterygii</taxon>
        <taxon>Teleostei</taxon>
        <taxon>Ostariophysi</taxon>
        <taxon>Characiformes</taxon>
        <taxon>Characoidei</taxon>
        <taxon>Pygocentrus</taxon>
    </lineage>
</organism>
<keyword evidence="2" id="KW-1017">Isopeptide bond</keyword>
<dbReference type="InterPro" id="IPR034732">
    <property type="entry name" value="EPHD"/>
</dbReference>
<dbReference type="AlphaFoldDB" id="A0AAR2IT02"/>
<dbReference type="Ensembl" id="ENSPNAT00000080482.1">
    <property type="protein sequence ID" value="ENSPNAP00000042835.1"/>
    <property type="gene ID" value="ENSPNAG00000035487.1"/>
</dbReference>
<feature type="domain" description="PHD-type" evidence="11">
    <location>
        <begin position="100"/>
        <end position="212"/>
    </location>
</feature>
<dbReference type="Gene3D" id="3.30.40.10">
    <property type="entry name" value="Zinc/RING finger domain, C3HC4 (zinc finger)"/>
    <property type="match status" value="1"/>
</dbReference>
<dbReference type="PANTHER" id="PTHR14955">
    <property type="entry name" value="RETINOIC ACID INDUCED 1/TRANSCRIPTION FACTOR 20"/>
    <property type="match status" value="1"/>
</dbReference>
<reference evidence="12" key="3">
    <citation type="submission" date="2025-09" db="UniProtKB">
        <authorList>
            <consortium name="Ensembl"/>
        </authorList>
    </citation>
    <scope>IDENTIFICATION</scope>
</reference>
<dbReference type="Proteomes" id="UP001501920">
    <property type="component" value="Chromosome 13"/>
</dbReference>
<dbReference type="GO" id="GO:0008270">
    <property type="term" value="F:zinc ion binding"/>
    <property type="evidence" value="ECO:0007669"/>
    <property type="project" value="UniProtKB-KW"/>
</dbReference>
<dbReference type="GO" id="GO:0005634">
    <property type="term" value="C:nucleus"/>
    <property type="evidence" value="ECO:0007669"/>
    <property type="project" value="UniProtKB-SubCell"/>
</dbReference>
<dbReference type="GeneTree" id="ENSGT00940000156922"/>
<keyword evidence="7" id="KW-0832">Ubl conjugation</keyword>
<keyword evidence="5" id="KW-0863">Zinc-finger</keyword>
<dbReference type="PANTHER" id="PTHR14955:SF8">
    <property type="entry name" value="SI:CH211-165G14.1-RELATED"/>
    <property type="match status" value="1"/>
</dbReference>
<evidence type="ECO:0000256" key="8">
    <source>
        <dbReference type="ARBA" id="ARBA00023159"/>
    </source>
</evidence>
<evidence type="ECO:0000256" key="4">
    <source>
        <dbReference type="ARBA" id="ARBA00022723"/>
    </source>
</evidence>
<evidence type="ECO:0000256" key="2">
    <source>
        <dbReference type="ARBA" id="ARBA00022499"/>
    </source>
</evidence>
<feature type="region of interest" description="Disordered" evidence="10">
    <location>
        <begin position="42"/>
        <end position="76"/>
    </location>
</feature>
<name>A0AAR2IT02_PYGNA</name>
<evidence type="ECO:0000259" key="11">
    <source>
        <dbReference type="PROSITE" id="PS51805"/>
    </source>
</evidence>
<reference evidence="12" key="2">
    <citation type="submission" date="2025-08" db="UniProtKB">
        <authorList>
            <consortium name="Ensembl"/>
        </authorList>
    </citation>
    <scope>IDENTIFICATION</scope>
</reference>
<sequence length="232" mass="25796">MEAVQLGALVCCLCGDSANAMDLGDLHGPYYPEGFRPVSKTATNSQELREEDSSDTDSSHVVNGNTHAALSPPSWTRKNHRKVREAAALGTYQGWSSEGDLSCRHSPKRSRMDTVTDWYSPPIVPLEASEYWLHEDCGIWSAGVFLVRGKLYGLEKAVKMAKETICSCCQRTGATLGCFFKGCPNKYHYKCAMQSGCVLNEENFSMKCKKHKVGLSFYFQRDISMHLNNDSS</sequence>
<evidence type="ECO:0000256" key="10">
    <source>
        <dbReference type="SAM" id="MobiDB-lite"/>
    </source>
</evidence>
<dbReference type="InterPro" id="IPR013083">
    <property type="entry name" value="Znf_RING/FYVE/PHD"/>
</dbReference>
<keyword evidence="3" id="KW-0597">Phosphoprotein</keyword>
<dbReference type="GO" id="GO:0006357">
    <property type="term" value="P:regulation of transcription by RNA polymerase II"/>
    <property type="evidence" value="ECO:0007669"/>
    <property type="project" value="TreeGrafter"/>
</dbReference>
<keyword evidence="13" id="KW-1185">Reference proteome</keyword>
<evidence type="ECO:0000313" key="13">
    <source>
        <dbReference type="Proteomes" id="UP001501920"/>
    </source>
</evidence>
<evidence type="ECO:0000256" key="6">
    <source>
        <dbReference type="ARBA" id="ARBA00022833"/>
    </source>
</evidence>
<dbReference type="FunFam" id="3.30.40.10:FF:000116">
    <property type="entry name" value="Transcription factor 20 (AR1)"/>
    <property type="match status" value="1"/>
</dbReference>
<feature type="compositionally biased region" description="Polar residues" evidence="10">
    <location>
        <begin position="59"/>
        <end position="76"/>
    </location>
</feature>
<dbReference type="InterPro" id="IPR052440">
    <property type="entry name" value="Trans_Reg/Chrom_Remod"/>
</dbReference>
<dbReference type="Pfam" id="PF13771">
    <property type="entry name" value="zf-HC5HC2H"/>
    <property type="match status" value="1"/>
</dbReference>
<evidence type="ECO:0000313" key="12">
    <source>
        <dbReference type="Ensembl" id="ENSPNAP00000042835.1"/>
    </source>
</evidence>
<evidence type="ECO:0000256" key="9">
    <source>
        <dbReference type="ARBA" id="ARBA00023242"/>
    </source>
</evidence>
<comment type="subcellular location">
    <subcellularLocation>
        <location evidence="1">Nucleus</location>
    </subcellularLocation>
</comment>
<keyword evidence="9" id="KW-0539">Nucleus</keyword>
<proteinExistence type="predicted"/>